<comment type="caution">
    <text evidence="14">The sequence shown here is derived from an EMBL/GenBank/DDBJ whole genome shotgun (WGS) entry which is preliminary data.</text>
</comment>
<keyword evidence="7" id="KW-0915">Sodium</keyword>
<keyword evidence="9 13" id="KW-0472">Membrane</keyword>
<dbReference type="AlphaFoldDB" id="A0A9P0K128"/>
<evidence type="ECO:0000256" key="3">
    <source>
        <dbReference type="ARBA" id="ARBA00022448"/>
    </source>
</evidence>
<dbReference type="OrthoDB" id="6021021at2759"/>
<evidence type="ECO:0000313" key="15">
    <source>
        <dbReference type="Proteomes" id="UP001152888"/>
    </source>
</evidence>
<keyword evidence="15" id="KW-1185">Reference proteome</keyword>
<evidence type="ECO:0000256" key="4">
    <source>
        <dbReference type="ARBA" id="ARBA00022461"/>
    </source>
</evidence>
<dbReference type="Proteomes" id="UP001152888">
    <property type="component" value="Unassembled WGS sequence"/>
</dbReference>
<evidence type="ECO:0000256" key="1">
    <source>
        <dbReference type="ARBA" id="ARBA00004141"/>
    </source>
</evidence>
<protein>
    <submittedName>
        <fullName evidence="14">Uncharacterized protein</fullName>
    </submittedName>
</protein>
<organism evidence="14 15">
    <name type="scientific">Acanthoscelides obtectus</name>
    <name type="common">Bean weevil</name>
    <name type="synonym">Bruchus obtectus</name>
    <dbReference type="NCBI Taxonomy" id="200917"/>
    <lineage>
        <taxon>Eukaryota</taxon>
        <taxon>Metazoa</taxon>
        <taxon>Ecdysozoa</taxon>
        <taxon>Arthropoda</taxon>
        <taxon>Hexapoda</taxon>
        <taxon>Insecta</taxon>
        <taxon>Pterygota</taxon>
        <taxon>Neoptera</taxon>
        <taxon>Endopterygota</taxon>
        <taxon>Coleoptera</taxon>
        <taxon>Polyphaga</taxon>
        <taxon>Cucujiformia</taxon>
        <taxon>Chrysomeloidea</taxon>
        <taxon>Chrysomelidae</taxon>
        <taxon>Bruchinae</taxon>
        <taxon>Bruchini</taxon>
        <taxon>Acanthoscelides</taxon>
    </lineage>
</organism>
<dbReference type="Gene3D" id="1.10.287.770">
    <property type="entry name" value="YojJ-like"/>
    <property type="match status" value="1"/>
</dbReference>
<accession>A0A9P0K128</accession>
<proteinExistence type="inferred from homology"/>
<comment type="subcellular location">
    <subcellularLocation>
        <location evidence="1">Membrane</location>
        <topology evidence="1">Multi-pass membrane protein</topology>
    </subcellularLocation>
</comment>
<evidence type="ECO:0000313" key="14">
    <source>
        <dbReference type="EMBL" id="CAH1963310.1"/>
    </source>
</evidence>
<keyword evidence="3 12" id="KW-0813">Transport</keyword>
<comment type="similarity">
    <text evidence="2 12">Belongs to the amiloride-sensitive sodium channel (TC 1.A.6) family.</text>
</comment>
<keyword evidence="11 12" id="KW-0407">Ion channel</keyword>
<dbReference type="PANTHER" id="PTHR11690">
    <property type="entry name" value="AMILORIDE-SENSITIVE SODIUM CHANNEL-RELATED"/>
    <property type="match status" value="1"/>
</dbReference>
<keyword evidence="8 12" id="KW-0406">Ion transport</keyword>
<gene>
    <name evidence="14" type="ORF">ACAOBT_LOCUS5139</name>
</gene>
<name>A0A9P0K128_ACAOB</name>
<dbReference type="GO" id="GO:0015280">
    <property type="term" value="F:ligand-gated sodium channel activity"/>
    <property type="evidence" value="ECO:0007669"/>
    <property type="project" value="TreeGrafter"/>
</dbReference>
<evidence type="ECO:0000256" key="7">
    <source>
        <dbReference type="ARBA" id="ARBA00023053"/>
    </source>
</evidence>
<evidence type="ECO:0000256" key="5">
    <source>
        <dbReference type="ARBA" id="ARBA00022692"/>
    </source>
</evidence>
<evidence type="ECO:0000256" key="6">
    <source>
        <dbReference type="ARBA" id="ARBA00022989"/>
    </source>
</evidence>
<evidence type="ECO:0000256" key="8">
    <source>
        <dbReference type="ARBA" id="ARBA00023065"/>
    </source>
</evidence>
<dbReference type="GO" id="GO:0005886">
    <property type="term" value="C:plasma membrane"/>
    <property type="evidence" value="ECO:0007669"/>
    <property type="project" value="TreeGrafter"/>
</dbReference>
<dbReference type="Pfam" id="PF00858">
    <property type="entry name" value="ASC"/>
    <property type="match status" value="1"/>
</dbReference>
<sequence>MSTKYRNDYQRLGSDKEDNVYDWTSERGYLNNEDSDNIVPRRSKEAGMHSGLTFILDAHVDNYYCSSTGSAGFKVLATSPIDTPIVGEYAHLLSPGVEARFFVDPVIVAAQESLKNVQIEKRRCYFDGEKVLSHYRHYSKSNCKLECEMNETWAQCQCVDYYMPRLPSEKYCKDKQLPCVNKIRRQLVEHDKCKCYSACYDISYGITKSYGKILPYDFRKQINTPINVTPESTTIVHFFFMKSSYNILTKSELFAFTDIVSNIGGLLGLFMGFSIMSIVEIIYFLSLRLWCNYHKEKNIEKSKNVFYNKDYGTVSVES</sequence>
<evidence type="ECO:0000256" key="12">
    <source>
        <dbReference type="RuleBase" id="RU000679"/>
    </source>
</evidence>
<dbReference type="PRINTS" id="PR01078">
    <property type="entry name" value="AMINACHANNEL"/>
</dbReference>
<evidence type="ECO:0000256" key="10">
    <source>
        <dbReference type="ARBA" id="ARBA00023201"/>
    </source>
</evidence>
<evidence type="ECO:0000256" key="11">
    <source>
        <dbReference type="ARBA" id="ARBA00023303"/>
    </source>
</evidence>
<dbReference type="Gene3D" id="1.10.287.820">
    <property type="entry name" value="Acid-sensing ion channel domain"/>
    <property type="match status" value="1"/>
</dbReference>
<keyword evidence="5 12" id="KW-0812">Transmembrane</keyword>
<dbReference type="InterPro" id="IPR001873">
    <property type="entry name" value="ENaC"/>
</dbReference>
<evidence type="ECO:0000256" key="2">
    <source>
        <dbReference type="ARBA" id="ARBA00007193"/>
    </source>
</evidence>
<keyword evidence="10 12" id="KW-0739">Sodium transport</keyword>
<feature type="transmembrane region" description="Helical" evidence="13">
    <location>
        <begin position="263"/>
        <end position="285"/>
    </location>
</feature>
<keyword evidence="6 13" id="KW-1133">Transmembrane helix</keyword>
<dbReference type="EMBL" id="CAKOFQ010006707">
    <property type="protein sequence ID" value="CAH1963310.1"/>
    <property type="molecule type" value="Genomic_DNA"/>
</dbReference>
<keyword evidence="4 12" id="KW-0894">Sodium channel</keyword>
<reference evidence="14" key="1">
    <citation type="submission" date="2022-03" db="EMBL/GenBank/DDBJ databases">
        <authorList>
            <person name="Sayadi A."/>
        </authorList>
    </citation>
    <scope>NUCLEOTIDE SEQUENCE</scope>
</reference>
<evidence type="ECO:0000256" key="9">
    <source>
        <dbReference type="ARBA" id="ARBA00023136"/>
    </source>
</evidence>
<dbReference type="PANTHER" id="PTHR11690:SF243">
    <property type="entry name" value="PICKPOCKET 12-RELATED"/>
    <property type="match status" value="1"/>
</dbReference>
<evidence type="ECO:0000256" key="13">
    <source>
        <dbReference type="SAM" id="Phobius"/>
    </source>
</evidence>